<keyword evidence="1" id="KW-0614">Plasmid</keyword>
<organism evidence="1">
    <name type="scientific">Streptomyces haneummycinicus</name>
    <dbReference type="NCBI Taxonomy" id="3074435"/>
    <lineage>
        <taxon>Bacteria</taxon>
        <taxon>Bacillati</taxon>
        <taxon>Actinomycetota</taxon>
        <taxon>Actinomycetes</taxon>
        <taxon>Kitasatosporales</taxon>
        <taxon>Streptomycetaceae</taxon>
        <taxon>Streptomyces</taxon>
    </lineage>
</organism>
<protein>
    <submittedName>
        <fullName evidence="1">Uncharacterized protein</fullName>
    </submittedName>
</protein>
<name>A0AAT9HZ68_9ACTN</name>
<dbReference type="AlphaFoldDB" id="A0AAT9HZ68"/>
<sequence length="129" mass="14084">MQSTYAVHAPSVSAEKLALLAAALRRMRTLPEILDDIGDALDPQPPKEDKVEEIHGHLRNDLERLVAIAIAAESRDAEVLRLAERAAGLQTVDLPGAFRDRVLHLRLVGAVANDLLERLTATRAIKQVA</sequence>
<gene>
    <name evidence="1" type="ORF">SHKM778_94010</name>
</gene>
<reference evidence="1" key="2">
    <citation type="submission" date="2024-07" db="EMBL/GenBank/DDBJ databases">
        <title>Streptomyces haneummycinica sp. nov., a new antibiotic-producing actinobacterium isolated from marine sediment.</title>
        <authorList>
            <person name="Uemura M."/>
            <person name="Hamada M."/>
            <person name="Hirano S."/>
            <person name="Kobayashi K."/>
            <person name="Ohshiro T."/>
            <person name="Kobayashi T."/>
            <person name="Terahara T."/>
        </authorList>
    </citation>
    <scope>NUCLEOTIDE SEQUENCE</scope>
    <source>
        <strain evidence="1">KM77-8</strain>
        <plasmid evidence="1">pKM77-8_1</plasmid>
    </source>
</reference>
<accession>A0AAT9HZ68</accession>
<geneLocation type="plasmid" evidence="1">
    <name>pKM77-8_1</name>
</geneLocation>
<dbReference type="EMBL" id="AP035769">
    <property type="protein sequence ID" value="BFO23013.1"/>
    <property type="molecule type" value="Genomic_DNA"/>
</dbReference>
<dbReference type="Pfam" id="PF19979">
    <property type="entry name" value="DUF6415"/>
    <property type="match status" value="1"/>
</dbReference>
<reference evidence="1" key="1">
    <citation type="submission" date="2024-06" db="EMBL/GenBank/DDBJ databases">
        <authorList>
            <consortium name="consrtm"/>
            <person name="Uemura M."/>
            <person name="Terahara T."/>
        </authorList>
    </citation>
    <scope>NUCLEOTIDE SEQUENCE</scope>
    <source>
        <strain evidence="1">KM77-8</strain>
        <plasmid evidence="1">pKM77-8_1</plasmid>
    </source>
</reference>
<proteinExistence type="predicted"/>
<dbReference type="InterPro" id="IPR046300">
    <property type="entry name" value="DUF6415"/>
</dbReference>
<evidence type="ECO:0000313" key="1">
    <source>
        <dbReference type="EMBL" id="BFO23013.1"/>
    </source>
</evidence>